<dbReference type="Pfam" id="PF00339">
    <property type="entry name" value="Arrestin_N"/>
    <property type="match status" value="1"/>
</dbReference>
<dbReference type="SMART" id="SM01017">
    <property type="entry name" value="Arrestin_C"/>
    <property type="match status" value="1"/>
</dbReference>
<reference evidence="4" key="1">
    <citation type="journal article" date="2020" name="Fungal Divers.">
        <title>Resolving the Mortierellaceae phylogeny through synthesis of multi-gene phylogenetics and phylogenomics.</title>
        <authorList>
            <person name="Vandepol N."/>
            <person name="Liber J."/>
            <person name="Desiro A."/>
            <person name="Na H."/>
            <person name="Kennedy M."/>
            <person name="Barry K."/>
            <person name="Grigoriev I.V."/>
            <person name="Miller A.N."/>
            <person name="O'Donnell K."/>
            <person name="Stajich J.E."/>
            <person name="Bonito G."/>
        </authorList>
    </citation>
    <scope>NUCLEOTIDE SEQUENCE</scope>
    <source>
        <strain evidence="4">NVP1</strain>
    </source>
</reference>
<feature type="compositionally biased region" description="Basic and acidic residues" evidence="2">
    <location>
        <begin position="1017"/>
        <end position="1052"/>
    </location>
</feature>
<feature type="region of interest" description="Disordered" evidence="2">
    <location>
        <begin position="538"/>
        <end position="689"/>
    </location>
</feature>
<feature type="compositionally biased region" description="Polar residues" evidence="2">
    <location>
        <begin position="833"/>
        <end position="845"/>
    </location>
</feature>
<dbReference type="PANTHER" id="PTHR11792">
    <property type="entry name" value="ARRESTIN"/>
    <property type="match status" value="1"/>
</dbReference>
<dbReference type="PANTHER" id="PTHR11792:SF17">
    <property type="entry name" value="KURTZ ARRESTIN"/>
    <property type="match status" value="1"/>
</dbReference>
<dbReference type="InterPro" id="IPR000698">
    <property type="entry name" value="Arrestin"/>
</dbReference>
<evidence type="ECO:0000256" key="1">
    <source>
        <dbReference type="ARBA" id="ARBA00005298"/>
    </source>
</evidence>
<feature type="domain" description="Arrestin C-terminal-like" evidence="3">
    <location>
        <begin position="192"/>
        <end position="335"/>
    </location>
</feature>
<feature type="region of interest" description="Disordered" evidence="2">
    <location>
        <begin position="786"/>
        <end position="875"/>
    </location>
</feature>
<feature type="region of interest" description="Disordered" evidence="2">
    <location>
        <begin position="1276"/>
        <end position="1321"/>
    </location>
</feature>
<keyword evidence="5" id="KW-1185">Reference proteome</keyword>
<accession>A0A9P5SQ14</accession>
<dbReference type="InterPro" id="IPR011021">
    <property type="entry name" value="Arrestin-like_N"/>
</dbReference>
<organism evidence="4 5">
    <name type="scientific">Podila minutissima</name>
    <dbReference type="NCBI Taxonomy" id="64525"/>
    <lineage>
        <taxon>Eukaryota</taxon>
        <taxon>Fungi</taxon>
        <taxon>Fungi incertae sedis</taxon>
        <taxon>Mucoromycota</taxon>
        <taxon>Mortierellomycotina</taxon>
        <taxon>Mortierellomycetes</taxon>
        <taxon>Mortierellales</taxon>
        <taxon>Mortierellaceae</taxon>
        <taxon>Podila</taxon>
    </lineage>
</organism>
<dbReference type="Proteomes" id="UP000696485">
    <property type="component" value="Unassembled WGS sequence"/>
</dbReference>
<feature type="compositionally biased region" description="Polar residues" evidence="2">
    <location>
        <begin position="713"/>
        <end position="734"/>
    </location>
</feature>
<feature type="region of interest" description="Disordered" evidence="2">
    <location>
        <begin position="367"/>
        <end position="401"/>
    </location>
</feature>
<dbReference type="Pfam" id="PF02752">
    <property type="entry name" value="Arrestin_C"/>
    <property type="match status" value="1"/>
</dbReference>
<feature type="compositionally biased region" description="Basic and acidic residues" evidence="2">
    <location>
        <begin position="1305"/>
        <end position="1321"/>
    </location>
</feature>
<feature type="compositionally biased region" description="Low complexity" evidence="2">
    <location>
        <begin position="1476"/>
        <end position="1488"/>
    </location>
</feature>
<feature type="region of interest" description="Disordered" evidence="2">
    <location>
        <begin position="713"/>
        <end position="745"/>
    </location>
</feature>
<feature type="compositionally biased region" description="Low complexity" evidence="2">
    <location>
        <begin position="1431"/>
        <end position="1442"/>
    </location>
</feature>
<feature type="compositionally biased region" description="Polar residues" evidence="2">
    <location>
        <begin position="368"/>
        <end position="377"/>
    </location>
</feature>
<feature type="compositionally biased region" description="Polar residues" evidence="2">
    <location>
        <begin position="609"/>
        <end position="620"/>
    </location>
</feature>
<feature type="compositionally biased region" description="Polar residues" evidence="2">
    <location>
        <begin position="428"/>
        <end position="437"/>
    </location>
</feature>
<gene>
    <name evidence="4" type="ORF">BG006_004630</name>
</gene>
<feature type="compositionally biased region" description="Low complexity" evidence="2">
    <location>
        <begin position="1053"/>
        <end position="1063"/>
    </location>
</feature>
<feature type="compositionally biased region" description="Low complexity" evidence="2">
    <location>
        <begin position="1179"/>
        <end position="1198"/>
    </location>
</feature>
<feature type="region of interest" description="Disordered" evidence="2">
    <location>
        <begin position="1431"/>
        <end position="1562"/>
    </location>
</feature>
<feature type="compositionally biased region" description="Low complexity" evidence="2">
    <location>
        <begin position="586"/>
        <end position="608"/>
    </location>
</feature>
<dbReference type="GO" id="GO:0007165">
    <property type="term" value="P:signal transduction"/>
    <property type="evidence" value="ECO:0007669"/>
    <property type="project" value="InterPro"/>
</dbReference>
<feature type="compositionally biased region" description="Basic and acidic residues" evidence="2">
    <location>
        <begin position="1498"/>
        <end position="1508"/>
    </location>
</feature>
<comment type="similarity">
    <text evidence="1">Belongs to the arrestin family.</text>
</comment>
<proteinExistence type="inferred from homology"/>
<evidence type="ECO:0000313" key="4">
    <source>
        <dbReference type="EMBL" id="KAF9332488.1"/>
    </source>
</evidence>
<comment type="caution">
    <text evidence="4">The sequence shown here is derived from an EMBL/GenBank/DDBJ whole genome shotgun (WGS) entry which is preliminary data.</text>
</comment>
<feature type="compositionally biased region" description="Pro residues" evidence="2">
    <location>
        <begin position="678"/>
        <end position="689"/>
    </location>
</feature>
<feature type="compositionally biased region" description="Polar residues" evidence="2">
    <location>
        <begin position="1001"/>
        <end position="1014"/>
    </location>
</feature>
<dbReference type="SUPFAM" id="SSF81296">
    <property type="entry name" value="E set domains"/>
    <property type="match status" value="1"/>
</dbReference>
<feature type="compositionally biased region" description="Polar residues" evidence="2">
    <location>
        <begin position="863"/>
        <end position="875"/>
    </location>
</feature>
<feature type="compositionally biased region" description="Basic and acidic residues" evidence="2">
    <location>
        <begin position="1136"/>
        <end position="1155"/>
    </location>
</feature>
<sequence>MTLANNIGFRPTASQPAKCSKLKIRIFFDSTIFQAGGNLFGRMEITASSSRSLKLGEIAVELAAYEEITSRELTATQSFLSSRLSFQGPDIPPSNAVLGPCDEYGFWTAKKGKTTFPFAFQLPLDCPSSLVFGQTASLRYVVTGLVQVFYHGRDETILKTKEAFVVEAWDGYNPEYKLPVKGSNSTKLFWGGGGSLVLDAMLSERLHSAGGNLTVEVKVTNNTSRKVQGIRLGVARRLEMVSDKEKAERHPGLAIDTTSVSETIGTQEFKTSSYLFDTGEERTMTINMIVPNNARTIRGTALFEVTCFVVVSMLLGAFSGELSVEIPVKICHPASLTPAPKPKLEQNHLPHLYNLVDDDMDDDAQSRRIGSSTSLAITGNDGDERIGRQGEWNADEPQLSPANSITSIKSLLKNPKDKLSRLADKIQRSTSPTSSGHLNHEHKHGSKHNERPEYPRRVVKSPALGPAMPIAYVPAVERVRYTPFQPPPTTKAKEFLKAAAQYQQEMAIGGAFAGMGGDNQEFDFDDKTMATAIHQWISRKESESMRPSSPPNMIQAPRASRPTPPVQIPVSSNRKRPTVDPIDTRSIGSFSSHQSPSSPQSYDSPSSPTTQGFSPQSSRFIQHAHRQPAAPQTSAFGSAPEDCSTTPPLFARPLPLPSPPPTGSPNRPGRDGFSAPLHPRPISPIPVPIQSPESLALAREAYERVKRIGSPVQNPLANALTPTSSAPKSSGFIAQQQRPQQPQQNAVQLEVDLTIKVPVPQRSPIQGAMSPSSPSELSRLLNDSVPTATVHHPKHGRDGHTIETIPPEQCSSPELRHVPMNRPLPVPGPKPQHMNQPGSAVTDAQSVPPRPRPEPAKRPLVNAPTTGSNIYQANNVRSVQQNAFVPKATSLSPSSAAPVARRPLPNPAKPTAVRPSPPGTVTAQQQQQQSSQGDAAGNQGFVYPRATRKPVSGVKPPSVAAKPKALAAQTPNLGDETSARQEYQELKMLQTASMRAPQLIAGNSQNEENQVTRRFQSRSERTVEARQDTVIEEERTREEVQNDDGRDPELARRLAAPLASTASQMQGSGHLLPQSPQQQERASVSGRKESSKENRPQGDYHPQHRHHDTPRYENPNRRHDRRGGAQPIVPSPPPSRTHERAISPERPVLTREQRQRQTNQQHPHQRQEPYQSEGQKPGVTTTTAQATAVQESTSYISETTEEEVQTQSAIRAQAIAAAHSFRATGAMVNSGGYAVDTGKLRQVMHEANGSSSNNSSSSGHLISALADGARNAVSGLGWKGASSPPTCGHLASPQRATSPKAPPGIRREEPRPSRERERKPVVIPEQSHDLTMKDINFQTITPHNQSHHVHLPKVSEAMSRAPLQAEGNREIAVRDDICTHNHNRPAATTSPLGSRVLPQASKPISSTPALSTSVSDVQMTAAVAVAVSTSSAHIISSDSTTTPVPDLSGLNLDKTLPKIQEEKLSRSKIIERPEPSTSVSASSSSSSVGEQSAPVRSKFFERPDKKVEPSPLSGRNGPVTAKNLPHPQSTPPAAAAAPVPAPRTRGVISDLGLSGQQSAGAKSINPKLQEYIQKYNLAANTRG</sequence>
<dbReference type="GO" id="GO:0005737">
    <property type="term" value="C:cytoplasm"/>
    <property type="evidence" value="ECO:0007669"/>
    <property type="project" value="TreeGrafter"/>
</dbReference>
<feature type="compositionally biased region" description="Basic and acidic residues" evidence="2">
    <location>
        <begin position="1086"/>
        <end position="1102"/>
    </location>
</feature>
<evidence type="ECO:0000313" key="5">
    <source>
        <dbReference type="Proteomes" id="UP000696485"/>
    </source>
</evidence>
<feature type="region of interest" description="Disordered" evidence="2">
    <location>
        <begin position="427"/>
        <end position="454"/>
    </location>
</feature>
<evidence type="ECO:0000256" key="2">
    <source>
        <dbReference type="SAM" id="MobiDB-lite"/>
    </source>
</evidence>
<feature type="compositionally biased region" description="Pro residues" evidence="2">
    <location>
        <begin position="654"/>
        <end position="663"/>
    </location>
</feature>
<dbReference type="InterPro" id="IPR014752">
    <property type="entry name" value="Arrestin-like_C"/>
</dbReference>
<protein>
    <recommendedName>
        <fullName evidence="3">Arrestin C-terminal-like domain-containing protein</fullName>
    </recommendedName>
</protein>
<dbReference type="EMBL" id="JAAAUY010000257">
    <property type="protein sequence ID" value="KAF9332488.1"/>
    <property type="molecule type" value="Genomic_DNA"/>
</dbReference>
<dbReference type="GO" id="GO:0002031">
    <property type="term" value="P:G protein-coupled receptor internalization"/>
    <property type="evidence" value="ECO:0007669"/>
    <property type="project" value="TreeGrafter"/>
</dbReference>
<dbReference type="Gene3D" id="2.60.40.640">
    <property type="match status" value="2"/>
</dbReference>
<dbReference type="InterPro" id="IPR011022">
    <property type="entry name" value="Arrestin_C-like"/>
</dbReference>
<feature type="compositionally biased region" description="Low complexity" evidence="2">
    <location>
        <begin position="735"/>
        <end position="744"/>
    </location>
</feature>
<feature type="compositionally biased region" description="Basic and acidic residues" evidence="2">
    <location>
        <begin position="1455"/>
        <end position="1474"/>
    </location>
</feature>
<dbReference type="GO" id="GO:0001664">
    <property type="term" value="F:G protein-coupled receptor binding"/>
    <property type="evidence" value="ECO:0007669"/>
    <property type="project" value="TreeGrafter"/>
</dbReference>
<feature type="region of interest" description="Disordered" evidence="2">
    <location>
        <begin position="887"/>
        <end position="1202"/>
    </location>
</feature>
<evidence type="ECO:0000259" key="3">
    <source>
        <dbReference type="SMART" id="SM01017"/>
    </source>
</evidence>
<dbReference type="InterPro" id="IPR014756">
    <property type="entry name" value="Ig_E-set"/>
</dbReference>
<name>A0A9P5SQ14_9FUNG</name>